<evidence type="ECO:0000259" key="2">
    <source>
        <dbReference type="Pfam" id="PF07732"/>
    </source>
</evidence>
<dbReference type="InterPro" id="IPR008972">
    <property type="entry name" value="Cupredoxin"/>
</dbReference>
<protein>
    <recommendedName>
        <fullName evidence="6">Multicopper oxidase</fullName>
    </recommendedName>
</protein>
<dbReference type="GO" id="GO:0016491">
    <property type="term" value="F:oxidoreductase activity"/>
    <property type="evidence" value="ECO:0007669"/>
    <property type="project" value="InterPro"/>
</dbReference>
<dbReference type="InterPro" id="IPR045087">
    <property type="entry name" value="Cu-oxidase_fam"/>
</dbReference>
<name>A0A6V8MHX5_9BACT</name>
<comment type="caution">
    <text evidence="4">The sequence shown here is derived from an EMBL/GenBank/DDBJ whole genome shotgun (WGS) entry which is preliminary data.</text>
</comment>
<dbReference type="PANTHER" id="PTHR48267:SF1">
    <property type="entry name" value="BILIRUBIN OXIDASE"/>
    <property type="match status" value="1"/>
</dbReference>
<dbReference type="InterPro" id="IPR011707">
    <property type="entry name" value="Cu-oxidase-like_N"/>
</dbReference>
<dbReference type="Pfam" id="PF13290">
    <property type="entry name" value="CHB_HEX_C_1"/>
    <property type="match status" value="2"/>
</dbReference>
<feature type="domain" description="Plastocyanin-like" evidence="2">
    <location>
        <begin position="238"/>
        <end position="290"/>
    </location>
</feature>
<accession>A0A6V8MHX5</accession>
<dbReference type="GO" id="GO:0000272">
    <property type="term" value="P:polysaccharide catabolic process"/>
    <property type="evidence" value="ECO:0007669"/>
    <property type="project" value="InterPro"/>
</dbReference>
<evidence type="ECO:0008006" key="6">
    <source>
        <dbReference type="Google" id="ProtNLM"/>
    </source>
</evidence>
<dbReference type="PANTHER" id="PTHR48267">
    <property type="entry name" value="CUPREDOXIN SUPERFAMILY PROTEIN"/>
    <property type="match status" value="1"/>
</dbReference>
<dbReference type="InterPro" id="IPR059177">
    <property type="entry name" value="GH29D-like_dom"/>
</dbReference>
<evidence type="ECO:0000313" key="4">
    <source>
        <dbReference type="EMBL" id="GFO59567.1"/>
    </source>
</evidence>
<dbReference type="PROSITE" id="PS00018">
    <property type="entry name" value="EF_HAND_1"/>
    <property type="match status" value="1"/>
</dbReference>
<keyword evidence="5" id="KW-1185">Reference proteome</keyword>
<dbReference type="Pfam" id="PF07732">
    <property type="entry name" value="Cu-oxidase_3"/>
    <property type="match status" value="1"/>
</dbReference>
<evidence type="ECO:0000313" key="5">
    <source>
        <dbReference type="Proteomes" id="UP000556026"/>
    </source>
</evidence>
<dbReference type="InterPro" id="IPR011706">
    <property type="entry name" value="Cu-oxidase_C"/>
</dbReference>
<dbReference type="GO" id="GO:0005507">
    <property type="term" value="F:copper ion binding"/>
    <property type="evidence" value="ECO:0007669"/>
    <property type="project" value="InterPro"/>
</dbReference>
<dbReference type="SUPFAM" id="SSF49503">
    <property type="entry name" value="Cupredoxins"/>
    <property type="match status" value="3"/>
</dbReference>
<dbReference type="EMBL" id="BLXX01000004">
    <property type="protein sequence ID" value="GFO59567.1"/>
    <property type="molecule type" value="Genomic_DNA"/>
</dbReference>
<dbReference type="InterPro" id="IPR036439">
    <property type="entry name" value="Dockerin_dom_sf"/>
</dbReference>
<feature type="domain" description="Plastocyanin-like" evidence="1">
    <location>
        <begin position="649"/>
        <end position="788"/>
    </location>
</feature>
<dbReference type="Gene3D" id="1.10.1330.10">
    <property type="entry name" value="Dockerin domain"/>
    <property type="match status" value="1"/>
</dbReference>
<dbReference type="Gene3D" id="2.60.40.420">
    <property type="entry name" value="Cupredoxins - blue copper proteins"/>
    <property type="match status" value="3"/>
</dbReference>
<dbReference type="CDD" id="cd13844">
    <property type="entry name" value="CuRO_1_BOD_CotA_like"/>
    <property type="match status" value="1"/>
</dbReference>
<dbReference type="InterPro" id="IPR018247">
    <property type="entry name" value="EF_Hand_1_Ca_BS"/>
</dbReference>
<feature type="domain" description="GH29D-like beta-sandwich" evidence="3">
    <location>
        <begin position="1213"/>
        <end position="1284"/>
    </location>
</feature>
<evidence type="ECO:0000259" key="1">
    <source>
        <dbReference type="Pfam" id="PF07731"/>
    </source>
</evidence>
<dbReference type="RefSeq" id="WP_183354385.1">
    <property type="nucleotide sequence ID" value="NZ_BLXX01000004.1"/>
</dbReference>
<proteinExistence type="predicted"/>
<evidence type="ECO:0000259" key="3">
    <source>
        <dbReference type="Pfam" id="PF13290"/>
    </source>
</evidence>
<dbReference type="CDD" id="cd14256">
    <property type="entry name" value="Dockerin_I"/>
    <property type="match status" value="1"/>
</dbReference>
<sequence length="1467" mass="153233">MKTDRRIAEAPWRALIVIAMLLLLAVPPGYAAQCPPNIFPGVVTTSLTDPQAGLSNLFTFNNPILDSTKLLKYATPVPNPLAPGFIYTPNGTQGGETLYTVSMREITQSLGVVYNNPADTANNGCTAAPNTVWTYGDARDNGVTTAPTAAHSFPGPTFELMSNVPHRVLWTNELPNIDPRRHPANVDPTLDCGPNAPGCFPFNRVVPHVHGAHVADDSDGNPDQWFNPGWSVVGHNWRPNTHIPGATLGTYRYENTQDAATVWYHDHAMGLTHLNVFAGLAGFNIIRDANELAMQTPPAGGGPAVLPKYPFENLLAIQDRVFDTSGKMYSPDRPIQDQGATLTGVACDATLPTVVSPANPVVSPYACAAANLVGGTGNILLPTTPCDPAASIVAPVSPYACPVKYFTVNPDGSLVEVPTGTTPPAGAVTFPSITGEYWGNVILVNGQVWPKQDVEKRVYRFRWLNGSDSRSYVLRLVDAVTKQPIPGLDIWQIGTDQGFLNAPVKVMINDPSAVAPPAVAPFPQTNGIVIMPGERVDVLIDFKNVPAGTTQVLLQNLGPEFPYTGEYPPNAANGQTPSAIVPEVMLFNVLPTLSATPDTMTPSAITSLRTPIVPLNTTVGTPVRTIYLAERVDRFGRLTLTLNGVDYMSAIDEFIKLGDTEEWDVVNLTPDGHPMHPHQVAFQVINRQDLIDPATGLPFAAPMNLPLVNTPVSAQFTGVAPNPALPTATGAIYPPEANEVNAWKDTIFMPPGKVTRIRATWDIPGLYVFHCHILSHEENDMMRPVAVVTPAASVQLTASPASQAAGAPTMVTLNADAKTGIAAHTDSNAFEYQFTVTAPGGATTVLTPMSMVPPTSTPGYTMVRQVTWTPPAVPGTYQITVTAKPMGQAPSTANSASTTLSYTVAAAAVSGATSTTGTGYYKAGSSVNVSLSFNQPVSSTGLAIALNNGVTVNTGALANATSFSGSFVVAAGQDTPAGKFLEIASITGSITDASGNVTANPAVPAGANISNMVQIVTDTTAPVSSTTVAAGTYAGSVTVGLTANEPATIYYTTDGSIPTTASTIYTAPIVLASSAAATLTVKFFAVDKAGNVETTVKSASYTIHVADLVAKIALNNGSLYTNSVNASLSLSASDVKGVASYAISTDGVNFPKTVAISPVVTVFSAKNIAVTLPAGDGLKTVYVRFTDGLGVVYPPVTAQITLETQTPTVSITPAPGTYAGKISVALFSPNEPEGATIYYTTNGSTPSKSSAKYSSPISLSGAGQTVTVKYFAVDMAGNVGAVQTATYSFVAKPDMTADCRINNNAFYTNSRNVVLNVTASDPIGGGVATMSFSEDGINFTAPVPYAQTAALPWKISSSGDGVKTVYFRLTDKGTQGVAPITYTFTDKIILAEGVKLACGDLDGDGKVDLADVSKALAASAGLRKLLPAEQARADVGPLVQGKPVPDGEVSTGDVMAIMQKVVGLAKF</sequence>
<reference evidence="5" key="1">
    <citation type="submission" date="2020-06" db="EMBL/GenBank/DDBJ databases">
        <title>Draft genomic sequence of Geomonas sp. Red330.</title>
        <authorList>
            <person name="Itoh H."/>
            <person name="Zhenxing X."/>
            <person name="Ushijima N."/>
            <person name="Masuda Y."/>
            <person name="Shiratori Y."/>
            <person name="Senoo K."/>
        </authorList>
    </citation>
    <scope>NUCLEOTIDE SEQUENCE [LARGE SCALE GENOMIC DNA]</scope>
    <source>
        <strain evidence="5">Red330</strain>
    </source>
</reference>
<gene>
    <name evidence="4" type="ORF">GMST_18920</name>
</gene>
<organism evidence="4 5">
    <name type="scientific">Geomonas silvestris</name>
    <dbReference type="NCBI Taxonomy" id="2740184"/>
    <lineage>
        <taxon>Bacteria</taxon>
        <taxon>Pseudomonadati</taxon>
        <taxon>Thermodesulfobacteriota</taxon>
        <taxon>Desulfuromonadia</taxon>
        <taxon>Geobacterales</taxon>
        <taxon>Geobacteraceae</taxon>
        <taxon>Geomonas</taxon>
    </lineage>
</organism>
<dbReference type="Pfam" id="PF07731">
    <property type="entry name" value="Cu-oxidase_2"/>
    <property type="match status" value="1"/>
</dbReference>
<feature type="domain" description="GH29D-like beta-sandwich" evidence="3">
    <location>
        <begin position="1029"/>
        <end position="1096"/>
    </location>
</feature>
<dbReference type="Proteomes" id="UP000556026">
    <property type="component" value="Unassembled WGS sequence"/>
</dbReference>